<dbReference type="EMBL" id="FOUF01000048">
    <property type="protein sequence ID" value="SFM89775.1"/>
    <property type="molecule type" value="Genomic_DNA"/>
</dbReference>
<name>A0A1I4ULH4_9PROT</name>
<gene>
    <name evidence="1" type="ORF">SAMN05421880_1484</name>
</gene>
<dbReference type="STRING" id="52442.SAMN05421880_1484"/>
<organism evidence="1 2">
    <name type="scientific">Nitrosomonas nitrosa</name>
    <dbReference type="NCBI Taxonomy" id="52442"/>
    <lineage>
        <taxon>Bacteria</taxon>
        <taxon>Pseudomonadati</taxon>
        <taxon>Pseudomonadota</taxon>
        <taxon>Betaproteobacteria</taxon>
        <taxon>Nitrosomonadales</taxon>
        <taxon>Nitrosomonadaceae</taxon>
        <taxon>Nitrosomonas</taxon>
    </lineage>
</organism>
<dbReference type="Proteomes" id="UP000199561">
    <property type="component" value="Unassembled WGS sequence"/>
</dbReference>
<protein>
    <submittedName>
        <fullName evidence="1">Uncharacterized protein</fullName>
    </submittedName>
</protein>
<proteinExistence type="predicted"/>
<dbReference type="AlphaFoldDB" id="A0A1I4ULH4"/>
<sequence>MNVPIDMDRLHWTTACLIFVQPNYHHHGLLLRFLEAMSTTTGIAISSAIHELPIVNFLVAHYTDRLFQFPPESLVESIATEWAKVYPCAGFGDIPVSLANRDTEASAIQHPFTGDCGISRSRLRRLDSLVDSKRHVDILHIAEPASRILDILAGSQTIISRDQPALIFEVNGLGNIAELARSLETQNYLLLDSSLQPVVADENHGIHAAVETETCFLGLSKAFLQENGLAKALWPNYMHLAKHQDWQRALIAGFSREVRNGGIRFGSHSPTRYRYPFNEQLLCKGFYPTEHQDQIDWRWLGPKPSASVWLPKPRAGSYRLELIIIGAPKEDLIDGTRLFLNGTLLVLTKETNEGATALIATIEISIEEETPQIELVIAVPSTHRANSDDPRQLGICVSYLDLVAVTAEE</sequence>
<accession>A0A1I4ULH4</accession>
<evidence type="ECO:0000313" key="1">
    <source>
        <dbReference type="EMBL" id="SFM89775.1"/>
    </source>
</evidence>
<dbReference type="RefSeq" id="WP_090672487.1">
    <property type="nucleotide sequence ID" value="NZ_FOUF01000048.1"/>
</dbReference>
<keyword evidence="2" id="KW-1185">Reference proteome</keyword>
<reference evidence="1 2" key="1">
    <citation type="submission" date="2016-10" db="EMBL/GenBank/DDBJ databases">
        <authorList>
            <person name="de Groot N.N."/>
        </authorList>
    </citation>
    <scope>NUCLEOTIDE SEQUENCE [LARGE SCALE GENOMIC DNA]</scope>
    <source>
        <strain evidence="1 2">Nm146</strain>
    </source>
</reference>
<evidence type="ECO:0000313" key="2">
    <source>
        <dbReference type="Proteomes" id="UP000199561"/>
    </source>
</evidence>